<comment type="caution">
    <text evidence="1">The sequence shown here is derived from an EMBL/GenBank/DDBJ whole genome shotgun (WGS) entry which is preliminary data.</text>
</comment>
<evidence type="ECO:0000313" key="2">
    <source>
        <dbReference type="Proteomes" id="UP001140087"/>
    </source>
</evidence>
<dbReference type="EMBL" id="JANBUN010003584">
    <property type="protein sequence ID" value="KAJ2790164.1"/>
    <property type="molecule type" value="Genomic_DNA"/>
</dbReference>
<dbReference type="Proteomes" id="UP001140087">
    <property type="component" value="Unassembled WGS sequence"/>
</dbReference>
<name>A0ACC1KHW8_9FUNG</name>
<gene>
    <name evidence="1" type="ORF">H4R21_006570</name>
</gene>
<protein>
    <submittedName>
        <fullName evidence="1">Uncharacterized protein</fullName>
    </submittedName>
</protein>
<sequence>MSSRRALALVATFSLAMQLVARRAAGGVDAWLHLARALALAYFGSPLSATGTAASIGVHVVAALFLFEKRYRQPIRAHVRGLLMLKGFSLAMLHYKRGLVADDLGDKSGEEAYYESCRRLEFNPKE</sequence>
<feature type="non-terminal residue" evidence="1">
    <location>
        <position position="126"/>
    </location>
</feature>
<reference evidence="1" key="1">
    <citation type="submission" date="2022-07" db="EMBL/GenBank/DDBJ databases">
        <title>Phylogenomic reconstructions and comparative analyses of Kickxellomycotina fungi.</title>
        <authorList>
            <person name="Reynolds N.K."/>
            <person name="Stajich J.E."/>
            <person name="Barry K."/>
            <person name="Grigoriev I.V."/>
            <person name="Crous P."/>
            <person name="Smith M.E."/>
        </authorList>
    </citation>
    <scope>NUCLEOTIDE SEQUENCE</scope>
    <source>
        <strain evidence="1">BCRC 34780</strain>
    </source>
</reference>
<proteinExistence type="predicted"/>
<accession>A0ACC1KHW8</accession>
<evidence type="ECO:0000313" key="1">
    <source>
        <dbReference type="EMBL" id="KAJ2790164.1"/>
    </source>
</evidence>
<keyword evidence="2" id="KW-1185">Reference proteome</keyword>
<organism evidence="1 2">
    <name type="scientific">Coemansia helicoidea</name>
    <dbReference type="NCBI Taxonomy" id="1286919"/>
    <lineage>
        <taxon>Eukaryota</taxon>
        <taxon>Fungi</taxon>
        <taxon>Fungi incertae sedis</taxon>
        <taxon>Zoopagomycota</taxon>
        <taxon>Kickxellomycotina</taxon>
        <taxon>Kickxellomycetes</taxon>
        <taxon>Kickxellales</taxon>
        <taxon>Kickxellaceae</taxon>
        <taxon>Coemansia</taxon>
    </lineage>
</organism>